<dbReference type="EMBL" id="CAWYQH010000108">
    <property type="protein sequence ID" value="CAK8688143.1"/>
    <property type="molecule type" value="Genomic_DNA"/>
</dbReference>
<feature type="compositionally biased region" description="Polar residues" evidence="1">
    <location>
        <begin position="149"/>
        <end position="163"/>
    </location>
</feature>
<evidence type="ECO:0000313" key="2">
    <source>
        <dbReference type="EMBL" id="CAK8688143.1"/>
    </source>
</evidence>
<feature type="compositionally biased region" description="Polar residues" evidence="1">
    <location>
        <begin position="192"/>
        <end position="212"/>
    </location>
</feature>
<accession>A0ABP0GB45</accession>
<proteinExistence type="predicted"/>
<dbReference type="Proteomes" id="UP001642483">
    <property type="component" value="Unassembled WGS sequence"/>
</dbReference>
<keyword evidence="3" id="KW-1185">Reference proteome</keyword>
<evidence type="ECO:0000256" key="1">
    <source>
        <dbReference type="SAM" id="MobiDB-lite"/>
    </source>
</evidence>
<feature type="compositionally biased region" description="Basic residues" evidence="1">
    <location>
        <begin position="172"/>
        <end position="182"/>
    </location>
</feature>
<comment type="caution">
    <text evidence="2">The sequence shown here is derived from an EMBL/GenBank/DDBJ whole genome shotgun (WGS) entry which is preliminary data.</text>
</comment>
<organism evidence="2 3">
    <name type="scientific">Clavelina lepadiformis</name>
    <name type="common">Light-bulb sea squirt</name>
    <name type="synonym">Ascidia lepadiformis</name>
    <dbReference type="NCBI Taxonomy" id="159417"/>
    <lineage>
        <taxon>Eukaryota</taxon>
        <taxon>Metazoa</taxon>
        <taxon>Chordata</taxon>
        <taxon>Tunicata</taxon>
        <taxon>Ascidiacea</taxon>
        <taxon>Aplousobranchia</taxon>
        <taxon>Clavelinidae</taxon>
        <taxon>Clavelina</taxon>
    </lineage>
</organism>
<gene>
    <name evidence="2" type="ORF">CVLEPA_LOCUS20172</name>
</gene>
<protein>
    <submittedName>
        <fullName evidence="2">Uncharacterized protein</fullName>
    </submittedName>
</protein>
<sequence length="260" mass="29231">MVELTLSEYCIESSANKAFAFISKFSSCPLCPPGKSLKRGLQKHFISVHFLRAVDIVVSEKAVSCLPCSKNCLNKYKSNHFHCCLCSTVITRRFNFKRHLELCSKVGKQIFLAGSKQSDDETLAKFLKSNDYDNIDMVEIQVSPMNVTLPLPSTSSGGNMSNSDAEDGNHLPGRRRLAKRKRSPEIRKRSSQHLQESPVTNNDDESLSNTNQVVSNEDSSIYAYYGKILGKRLQELGKRKASKAFMKMYSVLDEFEVPDD</sequence>
<feature type="region of interest" description="Disordered" evidence="1">
    <location>
        <begin position="149"/>
        <end position="212"/>
    </location>
</feature>
<reference evidence="2 3" key="1">
    <citation type="submission" date="2024-02" db="EMBL/GenBank/DDBJ databases">
        <authorList>
            <person name="Daric V."/>
            <person name="Darras S."/>
        </authorList>
    </citation>
    <scope>NUCLEOTIDE SEQUENCE [LARGE SCALE GENOMIC DNA]</scope>
</reference>
<name>A0ABP0GB45_CLALP</name>
<evidence type="ECO:0000313" key="3">
    <source>
        <dbReference type="Proteomes" id="UP001642483"/>
    </source>
</evidence>